<name>A0A844G833_9BACT</name>
<dbReference type="InterPro" id="IPR050090">
    <property type="entry name" value="Tyrosine_recombinase_XerCD"/>
</dbReference>
<dbReference type="Proteomes" id="UP000435649">
    <property type="component" value="Unassembled WGS sequence"/>
</dbReference>
<comment type="caution">
    <text evidence="6">The sequence shown here is derived from an EMBL/GenBank/DDBJ whole genome shotgun (WGS) entry which is preliminary data.</text>
</comment>
<reference evidence="6 7" key="1">
    <citation type="submission" date="2019-08" db="EMBL/GenBank/DDBJ databases">
        <title>In-depth cultivation of the pig gut microbiome towards novel bacterial diversity and tailored functional studies.</title>
        <authorList>
            <person name="Wylensek D."/>
            <person name="Hitch T.C.A."/>
            <person name="Clavel T."/>
        </authorList>
    </citation>
    <scope>NUCLEOTIDE SEQUENCE [LARGE SCALE GENOMIC DNA]</scope>
    <source>
        <strain evidence="6 7">BBE-744-WT-12</strain>
    </source>
</reference>
<dbReference type="InterPro" id="IPR011010">
    <property type="entry name" value="DNA_brk_join_enz"/>
</dbReference>
<dbReference type="GO" id="GO:0006310">
    <property type="term" value="P:DNA recombination"/>
    <property type="evidence" value="ECO:0007669"/>
    <property type="project" value="UniProtKB-KW"/>
</dbReference>
<evidence type="ECO:0000259" key="5">
    <source>
        <dbReference type="PROSITE" id="PS51898"/>
    </source>
</evidence>
<comment type="similarity">
    <text evidence="1">Belongs to the 'phage' integrase family.</text>
</comment>
<feature type="domain" description="Tyr recombinase" evidence="5">
    <location>
        <begin position="261"/>
        <end position="459"/>
    </location>
</feature>
<evidence type="ECO:0000256" key="2">
    <source>
        <dbReference type="ARBA" id="ARBA00023125"/>
    </source>
</evidence>
<keyword evidence="2" id="KW-0238">DNA-binding</keyword>
<dbReference type="InterPro" id="IPR013762">
    <property type="entry name" value="Integrase-like_cat_sf"/>
</dbReference>
<dbReference type="PANTHER" id="PTHR30349">
    <property type="entry name" value="PHAGE INTEGRASE-RELATED"/>
    <property type="match status" value="1"/>
</dbReference>
<dbReference type="AlphaFoldDB" id="A0A844G833"/>
<feature type="region of interest" description="Disordered" evidence="4">
    <location>
        <begin position="512"/>
        <end position="534"/>
    </location>
</feature>
<sequence length="534" mass="61852">MIRFEEKFGLSFSSHGNYGDEKDDDFSTQLRLRRIVNMAVSRKRSNGSGSIYKRGDNFYLQYMQKDGKRKNITLKNSQGNHIRERREAEEAARKFLQEQQQLKEIETREEYLAELKVVRKLKARLLITLDNAFDLAQAKPHSRETSNRVLVVSRGYWFDFVNFVKSNYQLRTLDEVERMHADAYIAYIRKYGRWNKTISYDPNTCPKRKVFKDYERGGLLSHTTLNRYHSVCKSVFSFLLPDLGGEENPFAHIPPLKLEPVKRKIFTEEELEIIFKNPPKLLAGPLFVGRYTGLRLGDVLALKWEYFEGITGYRGAIAPDFTGREISLIAQKTKTQVHIPVFPELNKVLQKQWKQTRRGEYVFPEMAELHLQKRYTKINNMIQNYLISCGITTRIEVEGRARKQTVKGFHSFRHTFSYEAEQKGVPASTIKRWLGHKRLAQTQHYQDHANKQASMEGLKLIMQNSLPATSEPISGYSLRKERLLHLIQNASETTLAILETLIDNLPDNLPEANQTQESSAGHLVNGMNISKNVS</sequence>
<organism evidence="6 7">
    <name type="scientific">Victivallis lenta</name>
    <dbReference type="NCBI Taxonomy" id="2606640"/>
    <lineage>
        <taxon>Bacteria</taxon>
        <taxon>Pseudomonadati</taxon>
        <taxon>Lentisphaerota</taxon>
        <taxon>Lentisphaeria</taxon>
        <taxon>Victivallales</taxon>
        <taxon>Victivallaceae</taxon>
        <taxon>Victivallis</taxon>
    </lineage>
</organism>
<evidence type="ECO:0000313" key="7">
    <source>
        <dbReference type="Proteomes" id="UP000435649"/>
    </source>
</evidence>
<dbReference type="SUPFAM" id="SSF56349">
    <property type="entry name" value="DNA breaking-rejoining enzymes"/>
    <property type="match status" value="1"/>
</dbReference>
<gene>
    <name evidence="6" type="ORF">FYJ85_18885</name>
</gene>
<dbReference type="Gene3D" id="1.10.443.10">
    <property type="entry name" value="Intergrase catalytic core"/>
    <property type="match status" value="1"/>
</dbReference>
<evidence type="ECO:0000256" key="4">
    <source>
        <dbReference type="SAM" id="MobiDB-lite"/>
    </source>
</evidence>
<keyword evidence="7" id="KW-1185">Reference proteome</keyword>
<dbReference type="GO" id="GO:0015074">
    <property type="term" value="P:DNA integration"/>
    <property type="evidence" value="ECO:0007669"/>
    <property type="project" value="InterPro"/>
</dbReference>
<dbReference type="GO" id="GO:0003677">
    <property type="term" value="F:DNA binding"/>
    <property type="evidence" value="ECO:0007669"/>
    <property type="project" value="UniProtKB-KW"/>
</dbReference>
<proteinExistence type="inferred from homology"/>
<dbReference type="InterPro" id="IPR002104">
    <property type="entry name" value="Integrase_catalytic"/>
</dbReference>
<protein>
    <submittedName>
        <fullName evidence="6">Tyrosine-type recombinase/integrase</fullName>
    </submittedName>
</protein>
<dbReference type="PANTHER" id="PTHR30349:SF41">
    <property type="entry name" value="INTEGRASE_RECOMBINASE PROTEIN MJ0367-RELATED"/>
    <property type="match status" value="1"/>
</dbReference>
<evidence type="ECO:0000256" key="1">
    <source>
        <dbReference type="ARBA" id="ARBA00008857"/>
    </source>
</evidence>
<evidence type="ECO:0000256" key="3">
    <source>
        <dbReference type="ARBA" id="ARBA00023172"/>
    </source>
</evidence>
<evidence type="ECO:0000313" key="6">
    <source>
        <dbReference type="EMBL" id="MST99104.1"/>
    </source>
</evidence>
<dbReference type="Pfam" id="PF00589">
    <property type="entry name" value="Phage_integrase"/>
    <property type="match status" value="1"/>
</dbReference>
<keyword evidence="3" id="KW-0233">DNA recombination</keyword>
<dbReference type="PROSITE" id="PS51898">
    <property type="entry name" value="TYR_RECOMBINASE"/>
    <property type="match status" value="1"/>
</dbReference>
<dbReference type="EMBL" id="VUNS01000029">
    <property type="protein sequence ID" value="MST99104.1"/>
    <property type="molecule type" value="Genomic_DNA"/>
</dbReference>
<accession>A0A844G833</accession>